<gene>
    <name evidence="1" type="ORF">SAMN05216167_102203</name>
</gene>
<proteinExistence type="predicted"/>
<keyword evidence="2" id="KW-1185">Reference proteome</keyword>
<name>A0A1I1LCR6_9BACT</name>
<evidence type="ECO:0000313" key="2">
    <source>
        <dbReference type="Proteomes" id="UP000198598"/>
    </source>
</evidence>
<dbReference type="AlphaFoldDB" id="A0A1I1LCR6"/>
<dbReference type="EMBL" id="FOLQ01000002">
    <property type="protein sequence ID" value="SFC70927.1"/>
    <property type="molecule type" value="Genomic_DNA"/>
</dbReference>
<sequence length="54" mass="6306">MIFYRAFKLLKKQGYFSGHDTLLGESREPTRLRLVKMAYSLPVQRGVHTLPVVR</sequence>
<accession>A0A1I1LCR6</accession>
<reference evidence="1 2" key="1">
    <citation type="submission" date="2016-10" db="EMBL/GenBank/DDBJ databases">
        <authorList>
            <person name="de Groot N.N."/>
        </authorList>
    </citation>
    <scope>NUCLEOTIDE SEQUENCE [LARGE SCALE GENOMIC DNA]</scope>
    <source>
        <strain evidence="1 2">DSM 26130</strain>
    </source>
</reference>
<protein>
    <submittedName>
        <fullName evidence="1">Uncharacterized protein</fullName>
    </submittedName>
</protein>
<evidence type="ECO:0000313" key="1">
    <source>
        <dbReference type="EMBL" id="SFC70927.1"/>
    </source>
</evidence>
<organism evidence="1 2">
    <name type="scientific">Spirosoma endophyticum</name>
    <dbReference type="NCBI Taxonomy" id="662367"/>
    <lineage>
        <taxon>Bacteria</taxon>
        <taxon>Pseudomonadati</taxon>
        <taxon>Bacteroidota</taxon>
        <taxon>Cytophagia</taxon>
        <taxon>Cytophagales</taxon>
        <taxon>Cytophagaceae</taxon>
        <taxon>Spirosoma</taxon>
    </lineage>
</organism>
<dbReference type="STRING" id="662367.SAMN05216167_102203"/>
<dbReference type="Proteomes" id="UP000198598">
    <property type="component" value="Unassembled WGS sequence"/>
</dbReference>